<evidence type="ECO:0000256" key="1">
    <source>
        <dbReference type="ARBA" id="ARBA00038414"/>
    </source>
</evidence>
<sequence>MSHVTAERLLVINPNSSAAVTRAIDVAVDPLRARSPFAIDVMGLQGTPAGIAVQSDADQVAPDVLHAMRAHPARGYVVACFSDPGVPGAREELGGIPVRGIGESAILHALIVGDRFGIVALSRSAILRQRRLVRVMGVDARYAGSRAVDARAEETTSALVLDRMSEAACGLVSDGADTIIMGCAGMAHFREEIEGLCGRPVIEPTRAAVAALIGDCLLRN</sequence>
<dbReference type="SUPFAM" id="SSF53681">
    <property type="entry name" value="Aspartate/glutamate racemase"/>
    <property type="match status" value="1"/>
</dbReference>
<dbReference type="InterPro" id="IPR015942">
    <property type="entry name" value="Asp/Glu/hydantoin_racemase"/>
</dbReference>
<comment type="similarity">
    <text evidence="1">Belongs to the HyuE racemase family.</text>
</comment>
<protein>
    <submittedName>
        <fullName evidence="2">Asp/Glu racemase</fullName>
    </submittedName>
</protein>
<evidence type="ECO:0000313" key="2">
    <source>
        <dbReference type="EMBL" id="NVN11369.1"/>
    </source>
</evidence>
<dbReference type="RefSeq" id="WP_176640085.1">
    <property type="nucleotide sequence ID" value="NZ_JABXXP010000164.1"/>
</dbReference>
<organism evidence="2 3">
    <name type="scientific">Nguyenibacter vanlangensis</name>
    <dbReference type="NCBI Taxonomy" id="1216886"/>
    <lineage>
        <taxon>Bacteria</taxon>
        <taxon>Pseudomonadati</taxon>
        <taxon>Pseudomonadota</taxon>
        <taxon>Alphaproteobacteria</taxon>
        <taxon>Acetobacterales</taxon>
        <taxon>Acetobacteraceae</taxon>
        <taxon>Nguyenibacter</taxon>
    </lineage>
</organism>
<dbReference type="Gene3D" id="3.40.50.12500">
    <property type="match status" value="1"/>
</dbReference>
<comment type="caution">
    <text evidence="2">The sequence shown here is derived from an EMBL/GenBank/DDBJ whole genome shotgun (WGS) entry which is preliminary data.</text>
</comment>
<dbReference type="EMBL" id="JABXXP010000164">
    <property type="protein sequence ID" value="NVN11369.1"/>
    <property type="molecule type" value="Genomic_DNA"/>
</dbReference>
<dbReference type="PANTHER" id="PTHR28047:SF5">
    <property type="entry name" value="PROTEIN DCG1"/>
    <property type="match status" value="1"/>
</dbReference>
<accession>A0A7Y7IW00</accession>
<evidence type="ECO:0000313" key="3">
    <source>
        <dbReference type="Proteomes" id="UP000534870"/>
    </source>
</evidence>
<dbReference type="PANTHER" id="PTHR28047">
    <property type="entry name" value="PROTEIN DCG1"/>
    <property type="match status" value="1"/>
</dbReference>
<proteinExistence type="inferred from homology"/>
<dbReference type="InterPro" id="IPR053714">
    <property type="entry name" value="Iso_Racemase_Enz_sf"/>
</dbReference>
<dbReference type="Pfam" id="PF01177">
    <property type="entry name" value="Asp_Glu_race"/>
    <property type="match status" value="1"/>
</dbReference>
<dbReference type="InterPro" id="IPR001920">
    <property type="entry name" value="Asp/Glu_race"/>
</dbReference>
<dbReference type="InterPro" id="IPR052186">
    <property type="entry name" value="Hydantoin_racemase-like"/>
</dbReference>
<dbReference type="GO" id="GO:0047661">
    <property type="term" value="F:amino-acid racemase activity"/>
    <property type="evidence" value="ECO:0007669"/>
    <property type="project" value="InterPro"/>
</dbReference>
<dbReference type="Proteomes" id="UP000534870">
    <property type="component" value="Unassembled WGS sequence"/>
</dbReference>
<reference evidence="2 3" key="1">
    <citation type="submission" date="2020-06" db="EMBL/GenBank/DDBJ databases">
        <title>Description of novel acetic acid bacteria.</title>
        <authorList>
            <person name="Sombolestani A."/>
        </authorList>
    </citation>
    <scope>NUCLEOTIDE SEQUENCE [LARGE SCALE GENOMIC DNA]</scope>
    <source>
        <strain evidence="2 3">LMG 31431</strain>
    </source>
</reference>
<gene>
    <name evidence="2" type="ORF">HUK84_09565</name>
</gene>
<name>A0A7Y7IW00_9PROT</name>
<dbReference type="AlphaFoldDB" id="A0A7Y7IW00"/>